<feature type="domain" description="Tf2-1-like SH3-like" evidence="1">
    <location>
        <begin position="39"/>
        <end position="71"/>
    </location>
</feature>
<comment type="caution">
    <text evidence="2">The sequence shown here is derived from an EMBL/GenBank/DDBJ whole genome shotgun (WGS) entry which is preliminary data.</text>
</comment>
<organism evidence="2 3">
    <name type="scientific">Trifolium medium</name>
    <dbReference type="NCBI Taxonomy" id="97028"/>
    <lineage>
        <taxon>Eukaryota</taxon>
        <taxon>Viridiplantae</taxon>
        <taxon>Streptophyta</taxon>
        <taxon>Embryophyta</taxon>
        <taxon>Tracheophyta</taxon>
        <taxon>Spermatophyta</taxon>
        <taxon>Magnoliopsida</taxon>
        <taxon>eudicotyledons</taxon>
        <taxon>Gunneridae</taxon>
        <taxon>Pentapetalae</taxon>
        <taxon>rosids</taxon>
        <taxon>fabids</taxon>
        <taxon>Fabales</taxon>
        <taxon>Fabaceae</taxon>
        <taxon>Papilionoideae</taxon>
        <taxon>50 kb inversion clade</taxon>
        <taxon>NPAAA clade</taxon>
        <taxon>Hologalegina</taxon>
        <taxon>IRL clade</taxon>
        <taxon>Trifolieae</taxon>
        <taxon>Trifolium</taxon>
    </lineage>
</organism>
<dbReference type="EMBL" id="LXQA010057965">
    <property type="protein sequence ID" value="MCI05230.1"/>
    <property type="molecule type" value="Genomic_DNA"/>
</dbReference>
<sequence>MKPLKEKVLNPWYWIKSRRQWFVKIRHYSGNYSDQTQWSFHTKKLCSRYIGPYQIFRRVGSDGYQLALPPLKSGTLRTKHILIVEVEKEQSPNGIHMEIEVGKSDHYRSKGKYWDVDNLPQGQKKKFMNFEDEIS</sequence>
<dbReference type="AlphaFoldDB" id="A0A392P137"/>
<reference evidence="2 3" key="1">
    <citation type="journal article" date="2018" name="Front. Plant Sci.">
        <title>Red Clover (Trifolium pratense) and Zigzag Clover (T. medium) - A Picture of Genomic Similarities and Differences.</title>
        <authorList>
            <person name="Dluhosova J."/>
            <person name="Istvanek J."/>
            <person name="Nedelnik J."/>
            <person name="Repkova J."/>
        </authorList>
    </citation>
    <scope>NUCLEOTIDE SEQUENCE [LARGE SCALE GENOMIC DNA]</scope>
    <source>
        <strain evidence="3">cv. 10/8</strain>
        <tissue evidence="2">Leaf</tissue>
    </source>
</reference>
<dbReference type="Proteomes" id="UP000265520">
    <property type="component" value="Unassembled WGS sequence"/>
</dbReference>
<evidence type="ECO:0000259" key="1">
    <source>
        <dbReference type="Pfam" id="PF24626"/>
    </source>
</evidence>
<name>A0A392P137_9FABA</name>
<dbReference type="Pfam" id="PF24626">
    <property type="entry name" value="SH3_Tf2-1"/>
    <property type="match status" value="1"/>
</dbReference>
<accession>A0A392P137</accession>
<evidence type="ECO:0000313" key="3">
    <source>
        <dbReference type="Proteomes" id="UP000265520"/>
    </source>
</evidence>
<keyword evidence="3" id="KW-1185">Reference proteome</keyword>
<feature type="non-terminal residue" evidence="2">
    <location>
        <position position="135"/>
    </location>
</feature>
<gene>
    <name evidence="2" type="ORF">A2U01_0026280</name>
</gene>
<evidence type="ECO:0000313" key="2">
    <source>
        <dbReference type="EMBL" id="MCI05230.1"/>
    </source>
</evidence>
<dbReference type="InterPro" id="IPR056924">
    <property type="entry name" value="SH3_Tf2-1"/>
</dbReference>
<protein>
    <recommendedName>
        <fullName evidence="1">Tf2-1-like SH3-like domain-containing protein</fullName>
    </recommendedName>
</protein>
<proteinExistence type="predicted"/>